<evidence type="ECO:0000313" key="2">
    <source>
        <dbReference type="EMBL" id="RON43594.1"/>
    </source>
</evidence>
<dbReference type="AlphaFoldDB" id="A0A423K010"/>
<dbReference type="Proteomes" id="UP000285349">
    <property type="component" value="Unassembled WGS sequence"/>
</dbReference>
<name>A0A423K010_9PSED</name>
<dbReference type="InterPro" id="IPR050259">
    <property type="entry name" value="SDR"/>
</dbReference>
<dbReference type="SUPFAM" id="SSF51735">
    <property type="entry name" value="NAD(P)-binding Rossmann-fold domains"/>
    <property type="match status" value="1"/>
</dbReference>
<dbReference type="PANTHER" id="PTHR42879">
    <property type="entry name" value="3-OXOACYL-(ACYL-CARRIER-PROTEIN) REDUCTASE"/>
    <property type="match status" value="1"/>
</dbReference>
<protein>
    <submittedName>
        <fullName evidence="2">Short-chain dehydrogenase</fullName>
    </submittedName>
</protein>
<dbReference type="InterPro" id="IPR036291">
    <property type="entry name" value="NAD(P)-bd_dom_sf"/>
</dbReference>
<dbReference type="Pfam" id="PF13561">
    <property type="entry name" value="adh_short_C2"/>
    <property type="match status" value="1"/>
</dbReference>
<comment type="caution">
    <text evidence="2">The sequence shown here is derived from an EMBL/GenBank/DDBJ whole genome shotgun (WGS) entry which is preliminary data.</text>
</comment>
<evidence type="ECO:0000313" key="3">
    <source>
        <dbReference type="Proteomes" id="UP000285349"/>
    </source>
</evidence>
<reference evidence="2 3" key="1">
    <citation type="submission" date="2016-10" db="EMBL/GenBank/DDBJ databases">
        <title>Comparative genome analysis of multiple Pseudomonas spp. focuses on biocontrol and plant growth promoting traits.</title>
        <authorList>
            <person name="Tao X.-Y."/>
            <person name="Taylor C.G."/>
        </authorList>
    </citation>
    <scope>NUCLEOTIDE SEQUENCE [LARGE SCALE GENOMIC DNA]</scope>
    <source>
        <strain evidence="2 3">37A10</strain>
    </source>
</reference>
<dbReference type="CDD" id="cd05233">
    <property type="entry name" value="SDR_c"/>
    <property type="match status" value="1"/>
</dbReference>
<dbReference type="RefSeq" id="WP_123512832.1">
    <property type="nucleotide sequence ID" value="NZ_MOBQ01000024.1"/>
</dbReference>
<sequence>MSDIRKVAVVTGAAQGFGQAISVGFAKRGVDVIGVDLSDCAETATKVTALGARFVGLRADVSNPESTALLQQLIDSSFGRCDILVNNAGIYPNKPFAEVDFALWQRVHRINLDSQFLMVKAVLPSMIKSHWGRIVNLTSNSLGLAAPGLAHYMSSKAGVIGFTRGLATDVAEHGITVNAVGPTASLTPGGKSGIDPEVIQMLAATQAIKRPGTAEDIVGTVMFLSSEDSAWVTGQTIMADGGLVRL</sequence>
<dbReference type="InterPro" id="IPR002347">
    <property type="entry name" value="SDR_fam"/>
</dbReference>
<gene>
    <name evidence="2" type="ORF">BK666_21250</name>
</gene>
<dbReference type="OrthoDB" id="7301144at2"/>
<dbReference type="FunFam" id="3.40.50.720:FF:000084">
    <property type="entry name" value="Short-chain dehydrogenase reductase"/>
    <property type="match status" value="1"/>
</dbReference>
<organism evidence="2 3">
    <name type="scientific">Pseudomonas frederiksbergensis</name>
    <dbReference type="NCBI Taxonomy" id="104087"/>
    <lineage>
        <taxon>Bacteria</taxon>
        <taxon>Pseudomonadati</taxon>
        <taxon>Pseudomonadota</taxon>
        <taxon>Gammaproteobacteria</taxon>
        <taxon>Pseudomonadales</taxon>
        <taxon>Pseudomonadaceae</taxon>
        <taxon>Pseudomonas</taxon>
    </lineage>
</organism>
<dbReference type="PRINTS" id="PR00080">
    <property type="entry name" value="SDRFAMILY"/>
</dbReference>
<accession>A0A423K010</accession>
<dbReference type="PANTHER" id="PTHR42879:SF2">
    <property type="entry name" value="3-OXOACYL-[ACYL-CARRIER-PROTEIN] REDUCTASE FABG"/>
    <property type="match status" value="1"/>
</dbReference>
<comment type="similarity">
    <text evidence="1">Belongs to the short-chain dehydrogenases/reductases (SDR) family.</text>
</comment>
<evidence type="ECO:0000256" key="1">
    <source>
        <dbReference type="ARBA" id="ARBA00006484"/>
    </source>
</evidence>
<dbReference type="EMBL" id="MOBQ01000024">
    <property type="protein sequence ID" value="RON43594.1"/>
    <property type="molecule type" value="Genomic_DNA"/>
</dbReference>
<dbReference type="Gene3D" id="3.40.50.720">
    <property type="entry name" value="NAD(P)-binding Rossmann-like Domain"/>
    <property type="match status" value="1"/>
</dbReference>
<dbReference type="PRINTS" id="PR00081">
    <property type="entry name" value="GDHRDH"/>
</dbReference>
<proteinExistence type="inferred from homology"/>